<name>A0A8J2JA26_9HEXA</name>
<evidence type="ECO:0000313" key="2">
    <source>
        <dbReference type="Proteomes" id="UP000708208"/>
    </source>
</evidence>
<dbReference type="EMBL" id="CAJVCH010033106">
    <property type="protein sequence ID" value="CAG7713479.1"/>
    <property type="molecule type" value="Genomic_DNA"/>
</dbReference>
<reference evidence="1" key="1">
    <citation type="submission" date="2021-06" db="EMBL/GenBank/DDBJ databases">
        <authorList>
            <person name="Hodson N. C."/>
            <person name="Mongue J. A."/>
            <person name="Jaron S. K."/>
        </authorList>
    </citation>
    <scope>NUCLEOTIDE SEQUENCE</scope>
</reference>
<keyword evidence="2" id="KW-1185">Reference proteome</keyword>
<gene>
    <name evidence="1" type="ORF">AFUS01_LOCUS5224</name>
</gene>
<sequence length="14" mass="1559">VCNEKSDKVVKRGP</sequence>
<comment type="caution">
    <text evidence="1">The sequence shown here is derived from an EMBL/GenBank/DDBJ whole genome shotgun (WGS) entry which is preliminary data.</text>
</comment>
<feature type="non-terminal residue" evidence="1">
    <location>
        <position position="14"/>
    </location>
</feature>
<organism evidence="1 2">
    <name type="scientific">Allacma fusca</name>
    <dbReference type="NCBI Taxonomy" id="39272"/>
    <lineage>
        <taxon>Eukaryota</taxon>
        <taxon>Metazoa</taxon>
        <taxon>Ecdysozoa</taxon>
        <taxon>Arthropoda</taxon>
        <taxon>Hexapoda</taxon>
        <taxon>Collembola</taxon>
        <taxon>Symphypleona</taxon>
        <taxon>Sminthuridae</taxon>
        <taxon>Allacma</taxon>
    </lineage>
</organism>
<evidence type="ECO:0000313" key="1">
    <source>
        <dbReference type="EMBL" id="CAG7713479.1"/>
    </source>
</evidence>
<proteinExistence type="predicted"/>
<accession>A0A8J2JA26</accession>
<dbReference type="Proteomes" id="UP000708208">
    <property type="component" value="Unassembled WGS sequence"/>
</dbReference>
<feature type="non-terminal residue" evidence="1">
    <location>
        <position position="1"/>
    </location>
</feature>
<protein>
    <submittedName>
        <fullName evidence="1">Uncharacterized protein</fullName>
    </submittedName>
</protein>